<dbReference type="Proteomes" id="UP000828251">
    <property type="component" value="Unassembled WGS sequence"/>
</dbReference>
<feature type="signal peptide" evidence="1">
    <location>
        <begin position="1"/>
        <end position="31"/>
    </location>
</feature>
<proteinExistence type="predicted"/>
<comment type="caution">
    <text evidence="2">The sequence shown here is derived from an EMBL/GenBank/DDBJ whole genome shotgun (WGS) entry which is preliminary data.</text>
</comment>
<dbReference type="AlphaFoldDB" id="A0A9D3U9U0"/>
<evidence type="ECO:0000313" key="2">
    <source>
        <dbReference type="EMBL" id="KAH1032623.1"/>
    </source>
</evidence>
<reference evidence="2 3" key="1">
    <citation type="journal article" date="2021" name="Plant Biotechnol. J.">
        <title>Multi-omics assisted identification of the key and species-specific regulatory components of drought-tolerant mechanisms in Gossypium stocksii.</title>
        <authorList>
            <person name="Yu D."/>
            <person name="Ke L."/>
            <person name="Zhang D."/>
            <person name="Wu Y."/>
            <person name="Sun Y."/>
            <person name="Mei J."/>
            <person name="Sun J."/>
            <person name="Sun Y."/>
        </authorList>
    </citation>
    <scope>NUCLEOTIDE SEQUENCE [LARGE SCALE GENOMIC DNA]</scope>
    <source>
        <strain evidence="3">cv. E1</strain>
        <tissue evidence="2">Leaf</tissue>
    </source>
</reference>
<accession>A0A9D3U9U0</accession>
<evidence type="ECO:0000256" key="1">
    <source>
        <dbReference type="SAM" id="SignalP"/>
    </source>
</evidence>
<feature type="chain" id="PRO_5039578569" evidence="1">
    <location>
        <begin position="32"/>
        <end position="283"/>
    </location>
</feature>
<sequence>MMLMVQGQMGLIRTNSLWFLVVLLFASFAVSLDYTKEEEEEAFLNQLVDPSTGEIYDDLAELLWRSCRQDLNYLKEAFEDPKLRLSEETQSTINDIGAKSHSLAKEKFQKFIKVIRPELKQVLSDCVRKNKLLFQESGEDSCLKTCYPQYSGSLFRWCEVSRKSLAAQSIAVGSALNLGPTTPRSSAPAPSLANESPDSSTHLSALLMLLDLVKNQANIKRLQLMAVITLNLMLYKSPWMEIHQMELLLMPPKSHLNLLRHQAMLVRYYPCLQEGQVLADYLL</sequence>
<gene>
    <name evidence="2" type="ORF">J1N35_044797</name>
</gene>
<protein>
    <submittedName>
        <fullName evidence="2">Uncharacterized protein</fullName>
    </submittedName>
</protein>
<dbReference type="EMBL" id="JAIQCV010000013">
    <property type="protein sequence ID" value="KAH1032623.1"/>
    <property type="molecule type" value="Genomic_DNA"/>
</dbReference>
<name>A0A9D3U9U0_9ROSI</name>
<organism evidence="2 3">
    <name type="scientific">Gossypium stocksii</name>
    <dbReference type="NCBI Taxonomy" id="47602"/>
    <lineage>
        <taxon>Eukaryota</taxon>
        <taxon>Viridiplantae</taxon>
        <taxon>Streptophyta</taxon>
        <taxon>Embryophyta</taxon>
        <taxon>Tracheophyta</taxon>
        <taxon>Spermatophyta</taxon>
        <taxon>Magnoliopsida</taxon>
        <taxon>eudicotyledons</taxon>
        <taxon>Gunneridae</taxon>
        <taxon>Pentapetalae</taxon>
        <taxon>rosids</taxon>
        <taxon>malvids</taxon>
        <taxon>Malvales</taxon>
        <taxon>Malvaceae</taxon>
        <taxon>Malvoideae</taxon>
        <taxon>Gossypium</taxon>
    </lineage>
</organism>
<keyword evidence="3" id="KW-1185">Reference proteome</keyword>
<evidence type="ECO:0000313" key="3">
    <source>
        <dbReference type="Proteomes" id="UP000828251"/>
    </source>
</evidence>
<keyword evidence="1" id="KW-0732">Signal</keyword>